<evidence type="ECO:0000313" key="2">
    <source>
        <dbReference type="Proteomes" id="UP001165080"/>
    </source>
</evidence>
<comment type="caution">
    <text evidence="1">The sequence shown here is derived from an EMBL/GenBank/DDBJ whole genome shotgun (WGS) entry which is preliminary data.</text>
</comment>
<dbReference type="EMBL" id="BRXU01000001">
    <property type="protein sequence ID" value="GLC48611.1"/>
    <property type="molecule type" value="Genomic_DNA"/>
</dbReference>
<evidence type="ECO:0000313" key="1">
    <source>
        <dbReference type="EMBL" id="GLC48611.1"/>
    </source>
</evidence>
<accession>A0A9W6BAM2</accession>
<gene>
    <name evidence="1" type="primary">PLESTB000186</name>
    <name evidence="1" type="ORF">PLESTB_000116900</name>
</gene>
<organism evidence="1 2">
    <name type="scientific">Pleodorina starrii</name>
    <dbReference type="NCBI Taxonomy" id="330485"/>
    <lineage>
        <taxon>Eukaryota</taxon>
        <taxon>Viridiplantae</taxon>
        <taxon>Chlorophyta</taxon>
        <taxon>core chlorophytes</taxon>
        <taxon>Chlorophyceae</taxon>
        <taxon>CS clade</taxon>
        <taxon>Chlamydomonadales</taxon>
        <taxon>Volvocaceae</taxon>
        <taxon>Pleodorina</taxon>
    </lineage>
</organism>
<sequence>MHTSATRAGSSSWSQGWVPVERPGCQDSCQQGAEQVRFRVVSARLAPVSGCSADAPRCTSRQHTRRVVVVVVVIQWALRGPSDGVIREEQRRASSGAAGCALQRATAAGGARAVLAAGPFYNGRAAGEVEARGTLLGPGMRSAVLNNSD</sequence>
<dbReference type="AlphaFoldDB" id="A0A9W6BAM2"/>
<protein>
    <submittedName>
        <fullName evidence="1">Uncharacterized protein</fullName>
    </submittedName>
</protein>
<dbReference type="Proteomes" id="UP001165080">
    <property type="component" value="Unassembled WGS sequence"/>
</dbReference>
<keyword evidence="2" id="KW-1185">Reference proteome</keyword>
<name>A0A9W6BAM2_9CHLO</name>
<proteinExistence type="predicted"/>
<reference evidence="1 2" key="1">
    <citation type="journal article" date="2023" name="Commun. Biol.">
        <title>Reorganization of the ancestral sex-determining regions during the evolution of trioecy in Pleodorina starrii.</title>
        <authorList>
            <person name="Takahashi K."/>
            <person name="Suzuki S."/>
            <person name="Kawai-Toyooka H."/>
            <person name="Yamamoto K."/>
            <person name="Hamaji T."/>
            <person name="Ootsuki R."/>
            <person name="Yamaguchi H."/>
            <person name="Kawachi M."/>
            <person name="Higashiyama T."/>
            <person name="Nozaki H."/>
        </authorList>
    </citation>
    <scope>NUCLEOTIDE SEQUENCE [LARGE SCALE GENOMIC DNA]</scope>
    <source>
        <strain evidence="1 2">NIES-4479</strain>
    </source>
</reference>